<evidence type="ECO:0000313" key="3">
    <source>
        <dbReference type="Proteomes" id="UP000327179"/>
    </source>
</evidence>
<dbReference type="EMBL" id="CP043311">
    <property type="protein sequence ID" value="QEY63014.1"/>
    <property type="molecule type" value="Genomic_DNA"/>
</dbReference>
<evidence type="ECO:0000259" key="1">
    <source>
        <dbReference type="PROSITE" id="PS51340"/>
    </source>
</evidence>
<dbReference type="GO" id="GO:0030151">
    <property type="term" value="F:molybdenum ion binding"/>
    <property type="evidence" value="ECO:0007669"/>
    <property type="project" value="InterPro"/>
</dbReference>
<accession>A0A5J6QKH5</accession>
<dbReference type="InterPro" id="IPR005302">
    <property type="entry name" value="MoCF_Sase_C"/>
</dbReference>
<sequence length="219" mass="24550">MSLNSTIEHLFAGGMGYLEPNGQLSGIFKRRISGRVRVEVSGIVGDEHGDTRVHGGPEKAVHQYPAEHYAQIAQMFAGIEPTLIPGSLGENISAFHLSECNVHIGDILQVGGAVLQVSQPRTPCWKINHRTGVERMSVYVAQARITGWYYRVLSPGYIEVGDKIALLERKTDRFSIDQFWQVQIAQRPSIDDLNELMTVSGLSPDWKRRLEAKVKWLRE</sequence>
<dbReference type="Pfam" id="PF03473">
    <property type="entry name" value="MOSC"/>
    <property type="match status" value="1"/>
</dbReference>
<dbReference type="InterPro" id="IPR052353">
    <property type="entry name" value="Benzoxazolinone_Detox_Enz"/>
</dbReference>
<reference evidence="2 3" key="1">
    <citation type="submission" date="2019-08" db="EMBL/GenBank/DDBJ databases">
        <title>Whole-genome Sequencing of e-waste polymer degrading bacterium Pseudomonas sp. strain PE08.</title>
        <authorList>
            <person name="Kirdat K."/>
            <person name="Debbarma P."/>
            <person name="Narawade N."/>
            <person name="Suyal D."/>
            <person name="Thorat V."/>
            <person name="Shouche Y."/>
            <person name="Goel R."/>
            <person name="Yadav A."/>
        </authorList>
    </citation>
    <scope>NUCLEOTIDE SEQUENCE [LARGE SCALE GENOMIC DNA]</scope>
    <source>
        <strain evidence="2 3">PE08</strain>
    </source>
</reference>
<dbReference type="GO" id="GO:0003824">
    <property type="term" value="F:catalytic activity"/>
    <property type="evidence" value="ECO:0007669"/>
    <property type="project" value="InterPro"/>
</dbReference>
<protein>
    <submittedName>
        <fullName evidence="2">MOSC domain-containing protein</fullName>
    </submittedName>
</protein>
<feature type="domain" description="MOSC" evidence="1">
    <location>
        <begin position="30"/>
        <end position="167"/>
    </location>
</feature>
<dbReference type="RefSeq" id="WP_151133667.1">
    <property type="nucleotide sequence ID" value="NZ_CP043311.1"/>
</dbReference>
<keyword evidence="3" id="KW-1185">Reference proteome</keyword>
<dbReference type="PROSITE" id="PS51340">
    <property type="entry name" value="MOSC"/>
    <property type="match status" value="1"/>
</dbReference>
<dbReference type="SUPFAM" id="SSF50800">
    <property type="entry name" value="PK beta-barrel domain-like"/>
    <property type="match status" value="1"/>
</dbReference>
<organism evidence="2 3">
    <name type="scientific">Metapseudomonas lalkuanensis</name>
    <dbReference type="NCBI Taxonomy" id="2604832"/>
    <lineage>
        <taxon>Bacteria</taxon>
        <taxon>Pseudomonadati</taxon>
        <taxon>Pseudomonadota</taxon>
        <taxon>Gammaproteobacteria</taxon>
        <taxon>Pseudomonadales</taxon>
        <taxon>Pseudomonadaceae</taxon>
        <taxon>Metapseudomonas</taxon>
    </lineage>
</organism>
<dbReference type="GO" id="GO:0030170">
    <property type="term" value="F:pyridoxal phosphate binding"/>
    <property type="evidence" value="ECO:0007669"/>
    <property type="project" value="InterPro"/>
</dbReference>
<dbReference type="InterPro" id="IPR011037">
    <property type="entry name" value="Pyrv_Knase-like_insert_dom_sf"/>
</dbReference>
<dbReference type="KEGG" id="plal:FXN65_13390"/>
<gene>
    <name evidence="2" type="ORF">FXN65_13390</name>
</gene>
<dbReference type="AlphaFoldDB" id="A0A5J6QKH5"/>
<dbReference type="Gene3D" id="2.40.33.20">
    <property type="entry name" value="PK beta-barrel domain-like"/>
    <property type="match status" value="1"/>
</dbReference>
<name>A0A5J6QKH5_9GAMM</name>
<dbReference type="PANTHER" id="PTHR30212">
    <property type="entry name" value="PROTEIN YIIM"/>
    <property type="match status" value="1"/>
</dbReference>
<evidence type="ECO:0000313" key="2">
    <source>
        <dbReference type="EMBL" id="QEY63014.1"/>
    </source>
</evidence>
<dbReference type="Proteomes" id="UP000327179">
    <property type="component" value="Chromosome"/>
</dbReference>
<proteinExistence type="predicted"/>
<dbReference type="PANTHER" id="PTHR30212:SF2">
    <property type="entry name" value="PROTEIN YIIM"/>
    <property type="match status" value="1"/>
</dbReference>